<dbReference type="NCBIfam" id="TIGR02727">
    <property type="entry name" value="MTHFS_bact"/>
    <property type="match status" value="1"/>
</dbReference>
<sequence>MPANDGTIYSRGTTARMNASMNTDKKSLRHEAIARRKQVPAADRAAAGERLAAVAEPLLAVLRPGQTVAAYVSMGSEIPMDALLRRLLDVGCRVLVPRLGRGLDVGWGELPSMDDLHDAGGARRPQEPDGETLGMDALAEASLVILPALMADFVGTRLGRGGGWYDRALEHRAPNVTVAAVCWPWEVVNGPLPREPHDVPVTAVLTPEELRYVG</sequence>
<feature type="binding site" evidence="4">
    <location>
        <begin position="25"/>
        <end position="29"/>
    </location>
    <ligand>
        <name>ATP</name>
        <dbReference type="ChEBI" id="CHEBI:30616"/>
    </ligand>
</feature>
<comment type="caution">
    <text evidence="6">The sequence shown here is derived from an EMBL/GenBank/DDBJ whole genome shotgun (WGS) entry which is preliminary data.</text>
</comment>
<dbReference type="Gene3D" id="3.40.50.10420">
    <property type="entry name" value="NagB/RpiA/CoA transferase-like"/>
    <property type="match status" value="1"/>
</dbReference>
<dbReference type="GO" id="GO:0030272">
    <property type="term" value="F:5-formyltetrahydrofolate cyclo-ligase activity"/>
    <property type="evidence" value="ECO:0007669"/>
    <property type="project" value="UniProtKB-EC"/>
</dbReference>
<dbReference type="InterPro" id="IPR024185">
    <property type="entry name" value="FTHF_cligase-like_sf"/>
</dbReference>
<dbReference type="EC" id="6.3.3.2" evidence="5"/>
<dbReference type="PANTHER" id="PTHR23407">
    <property type="entry name" value="ATPASE INHIBITOR/5-FORMYLTETRAHYDROFOLATE CYCLO-LIGASE"/>
    <property type="match status" value="1"/>
</dbReference>
<dbReference type="InterPro" id="IPR037171">
    <property type="entry name" value="NagB/RpiA_transferase-like"/>
</dbReference>
<evidence type="ECO:0000313" key="7">
    <source>
        <dbReference type="Proteomes" id="UP000029108"/>
    </source>
</evidence>
<keyword evidence="7" id="KW-1185">Reference proteome</keyword>
<protein>
    <recommendedName>
        <fullName evidence="5">5-formyltetrahydrofolate cyclo-ligase</fullName>
        <ecNumber evidence="5">6.3.3.2</ecNumber>
    </recommendedName>
</protein>
<dbReference type="PANTHER" id="PTHR23407:SF1">
    <property type="entry name" value="5-FORMYLTETRAHYDROFOLATE CYCLO-LIGASE"/>
    <property type="match status" value="1"/>
</dbReference>
<evidence type="ECO:0000256" key="2">
    <source>
        <dbReference type="ARBA" id="ARBA00022741"/>
    </source>
</evidence>
<proteinExistence type="inferred from homology"/>
<organism evidence="6 7">
    <name type="scientific">Bifidobacterium biavatii DSM 23969</name>
    <dbReference type="NCBI Taxonomy" id="1437608"/>
    <lineage>
        <taxon>Bacteria</taxon>
        <taxon>Bacillati</taxon>
        <taxon>Actinomycetota</taxon>
        <taxon>Actinomycetes</taxon>
        <taxon>Bifidobacteriales</taxon>
        <taxon>Bifidobacteriaceae</taxon>
        <taxon>Bifidobacterium</taxon>
    </lineage>
</organism>
<comment type="catalytic activity">
    <reaction evidence="5">
        <text>(6S)-5-formyl-5,6,7,8-tetrahydrofolate + ATP = (6R)-5,10-methenyltetrahydrofolate + ADP + phosphate</text>
        <dbReference type="Rhea" id="RHEA:10488"/>
        <dbReference type="ChEBI" id="CHEBI:30616"/>
        <dbReference type="ChEBI" id="CHEBI:43474"/>
        <dbReference type="ChEBI" id="CHEBI:57455"/>
        <dbReference type="ChEBI" id="CHEBI:57457"/>
        <dbReference type="ChEBI" id="CHEBI:456216"/>
        <dbReference type="EC" id="6.3.3.2"/>
    </reaction>
</comment>
<dbReference type="PIRSF" id="PIRSF006806">
    <property type="entry name" value="FTHF_cligase"/>
    <property type="match status" value="1"/>
</dbReference>
<dbReference type="SUPFAM" id="SSF100950">
    <property type="entry name" value="NagB/RpiA/CoA transferase-like"/>
    <property type="match status" value="1"/>
</dbReference>
<dbReference type="eggNOG" id="COG0212">
    <property type="taxonomic scope" value="Bacteria"/>
</dbReference>
<dbReference type="InterPro" id="IPR002698">
    <property type="entry name" value="FTHF_cligase"/>
</dbReference>
<keyword evidence="3 4" id="KW-0067">ATP-binding</keyword>
<gene>
    <name evidence="6" type="ORF">BBIA_2626</name>
</gene>
<feature type="binding site" evidence="4">
    <location>
        <position position="77"/>
    </location>
    <ligand>
        <name>substrate</name>
    </ligand>
</feature>
<accession>A0A086Z5P5</accession>
<dbReference type="GO" id="GO:0009396">
    <property type="term" value="P:folic acid-containing compound biosynthetic process"/>
    <property type="evidence" value="ECO:0007669"/>
    <property type="project" value="TreeGrafter"/>
</dbReference>
<comment type="cofactor">
    <cofactor evidence="5">
        <name>Mg(2+)</name>
        <dbReference type="ChEBI" id="CHEBI:18420"/>
    </cofactor>
</comment>
<dbReference type="GO" id="GO:0005524">
    <property type="term" value="F:ATP binding"/>
    <property type="evidence" value="ECO:0007669"/>
    <property type="project" value="UniProtKB-KW"/>
</dbReference>
<evidence type="ECO:0000256" key="4">
    <source>
        <dbReference type="PIRSR" id="PIRSR006806-1"/>
    </source>
</evidence>
<keyword evidence="2 4" id="KW-0547">Nucleotide-binding</keyword>
<evidence type="ECO:0000256" key="5">
    <source>
        <dbReference type="RuleBase" id="RU361279"/>
    </source>
</evidence>
<reference evidence="6 7" key="1">
    <citation type="submission" date="2014-03" db="EMBL/GenBank/DDBJ databases">
        <title>Genomics of Bifidobacteria.</title>
        <authorList>
            <person name="Ventura M."/>
            <person name="Milani C."/>
            <person name="Lugli G.A."/>
        </authorList>
    </citation>
    <scope>NUCLEOTIDE SEQUENCE [LARGE SCALE GENOMIC DNA]</scope>
    <source>
        <strain evidence="6 7">DSM 23969</strain>
    </source>
</reference>
<dbReference type="STRING" id="1437608.GCA_000771645_00314"/>
<evidence type="ECO:0000256" key="3">
    <source>
        <dbReference type="ARBA" id="ARBA00022840"/>
    </source>
</evidence>
<dbReference type="EMBL" id="JGYN01000056">
    <property type="protein sequence ID" value="KFI41845.1"/>
    <property type="molecule type" value="Genomic_DNA"/>
</dbReference>
<keyword evidence="5" id="KW-0460">Magnesium</keyword>
<dbReference type="GO" id="GO:0035999">
    <property type="term" value="P:tetrahydrofolate interconversion"/>
    <property type="evidence" value="ECO:0007669"/>
    <property type="project" value="TreeGrafter"/>
</dbReference>
<feature type="binding site" evidence="4">
    <location>
        <begin position="157"/>
        <end position="165"/>
    </location>
    <ligand>
        <name>ATP</name>
        <dbReference type="ChEBI" id="CHEBI:30616"/>
    </ligand>
</feature>
<evidence type="ECO:0000313" key="6">
    <source>
        <dbReference type="EMBL" id="KFI41845.1"/>
    </source>
</evidence>
<evidence type="ECO:0000256" key="1">
    <source>
        <dbReference type="ARBA" id="ARBA00010638"/>
    </source>
</evidence>
<dbReference type="GO" id="GO:0046872">
    <property type="term" value="F:metal ion binding"/>
    <property type="evidence" value="ECO:0007669"/>
    <property type="project" value="UniProtKB-KW"/>
</dbReference>
<keyword evidence="5" id="KW-0479">Metal-binding</keyword>
<dbReference type="AlphaFoldDB" id="A0A086Z5P5"/>
<dbReference type="Proteomes" id="UP000029108">
    <property type="component" value="Unassembled WGS sequence"/>
</dbReference>
<name>A0A086Z5P5_9BIFI</name>
<feature type="binding site" evidence="4">
    <location>
        <position position="72"/>
    </location>
    <ligand>
        <name>substrate</name>
    </ligand>
</feature>
<comment type="similarity">
    <text evidence="1 5">Belongs to the 5-formyltetrahydrofolate cyclo-ligase family.</text>
</comment>
<keyword evidence="6" id="KW-0436">Ligase</keyword>
<dbReference type="Pfam" id="PF01812">
    <property type="entry name" value="5-FTHF_cyc-lig"/>
    <property type="match status" value="1"/>
</dbReference>